<gene>
    <name evidence="2" type="ORF">GMARGA_LOCUS4108</name>
</gene>
<dbReference type="InterPro" id="IPR007560">
    <property type="entry name" value="Restrct_endonuc_IV_Mrr"/>
</dbReference>
<evidence type="ECO:0000313" key="2">
    <source>
        <dbReference type="EMBL" id="CAG8541567.1"/>
    </source>
</evidence>
<feature type="domain" description="Restriction endonuclease type IV Mrr" evidence="1">
    <location>
        <begin position="45"/>
        <end position="129"/>
    </location>
</feature>
<proteinExistence type="predicted"/>
<dbReference type="Pfam" id="PF04471">
    <property type="entry name" value="Mrr_cat"/>
    <property type="match status" value="1"/>
</dbReference>
<comment type="caution">
    <text evidence="2">The sequence shown here is derived from an EMBL/GenBank/DDBJ whole genome shotgun (WGS) entry which is preliminary data.</text>
</comment>
<dbReference type="Proteomes" id="UP000789901">
    <property type="component" value="Unassembled WGS sequence"/>
</dbReference>
<dbReference type="InterPro" id="IPR011335">
    <property type="entry name" value="Restrct_endonuc-II-like"/>
</dbReference>
<evidence type="ECO:0000313" key="3">
    <source>
        <dbReference type="Proteomes" id="UP000789901"/>
    </source>
</evidence>
<protein>
    <submittedName>
        <fullName evidence="2">13503_t:CDS:1</fullName>
    </submittedName>
</protein>
<organism evidence="2 3">
    <name type="scientific">Gigaspora margarita</name>
    <dbReference type="NCBI Taxonomy" id="4874"/>
    <lineage>
        <taxon>Eukaryota</taxon>
        <taxon>Fungi</taxon>
        <taxon>Fungi incertae sedis</taxon>
        <taxon>Mucoromycota</taxon>
        <taxon>Glomeromycotina</taxon>
        <taxon>Glomeromycetes</taxon>
        <taxon>Diversisporales</taxon>
        <taxon>Gigasporaceae</taxon>
        <taxon>Gigaspora</taxon>
    </lineage>
</organism>
<accession>A0ABM8W6Y2</accession>
<sequence length="165" mass="18820">MGHREDIASIVTTIQEPQFIFNKPQVDDASDLNRLGMEKGDNSEIVALLRRLGVKVEHTGNYGGVDIRGCIRGVEVIIQCKNYKEEKPIDEALTQPKNHDAISIVVIPDERRFTKDVIDRAEKSVFPVIQTDKTHLSLCILYLVIDQLQDRSFEFSFYHDLANNH</sequence>
<reference evidence="2 3" key="1">
    <citation type="submission" date="2021-06" db="EMBL/GenBank/DDBJ databases">
        <authorList>
            <person name="Kallberg Y."/>
            <person name="Tangrot J."/>
            <person name="Rosling A."/>
        </authorList>
    </citation>
    <scope>NUCLEOTIDE SEQUENCE [LARGE SCALE GENOMIC DNA]</scope>
    <source>
        <strain evidence="2 3">120-4 pot B 10/14</strain>
    </source>
</reference>
<keyword evidence="3" id="KW-1185">Reference proteome</keyword>
<name>A0ABM8W6Y2_GIGMA</name>
<dbReference type="EMBL" id="CAJVQB010001579">
    <property type="protein sequence ID" value="CAG8541567.1"/>
    <property type="molecule type" value="Genomic_DNA"/>
</dbReference>
<dbReference type="SUPFAM" id="SSF52980">
    <property type="entry name" value="Restriction endonuclease-like"/>
    <property type="match status" value="1"/>
</dbReference>
<evidence type="ECO:0000259" key="1">
    <source>
        <dbReference type="Pfam" id="PF04471"/>
    </source>
</evidence>